<keyword evidence="2 7" id="KW-0378">Hydrolase</keyword>
<dbReference type="InterPro" id="IPR050884">
    <property type="entry name" value="CNP_phosphodiesterase-III"/>
</dbReference>
<evidence type="ECO:0000313" key="8">
    <source>
        <dbReference type="Proteomes" id="UP000006062"/>
    </source>
</evidence>
<name>I3Y6E3_THIV6</name>
<dbReference type="InterPro" id="IPR026575">
    <property type="entry name" value="GpdQ/CpdA-like"/>
</dbReference>
<evidence type="ECO:0000313" key="7">
    <source>
        <dbReference type="EMBL" id="AFL72561.1"/>
    </source>
</evidence>
<dbReference type="RefSeq" id="WP_014777059.1">
    <property type="nucleotide sequence ID" value="NC_018012.1"/>
</dbReference>
<sequence>MSMLPEVLSTHAPGQDPSAASNAADPLRLVQLTDPHLFGNPAGRLLGITTRISFEAVLAHVLANSQPVDALILTGDLVHDESPAGYRYLRQALDGSGQPYYCIAGNHDRHDPMREYLGCSAVETLGIRRIKNWSLIFLDSLNPGRNSGLLPHSQLDQLRGLLARNQSPSLIFLHHHPIPVHSTWMDTMGAENGGELLRICALNPQVKAVVFGHIHQAFSSVQGDCRILGTPSTCIQFLPGSREFALDDRPPGYRELMLYPDGRLETQVIRLDEFHESPTPHSAGY</sequence>
<evidence type="ECO:0000256" key="2">
    <source>
        <dbReference type="ARBA" id="ARBA00022801"/>
    </source>
</evidence>
<comment type="similarity">
    <text evidence="4">Belongs to the cyclic nucleotide phosphodiesterase class-III family.</text>
</comment>
<evidence type="ECO:0000259" key="6">
    <source>
        <dbReference type="Pfam" id="PF00149"/>
    </source>
</evidence>
<dbReference type="PANTHER" id="PTHR42988">
    <property type="entry name" value="PHOSPHOHYDROLASE"/>
    <property type="match status" value="1"/>
</dbReference>
<keyword evidence="8" id="KW-1185">Reference proteome</keyword>
<organism evidence="7 8">
    <name type="scientific">Thiocystis violascens (strain ATCC 17096 / DSM 198 / 6111)</name>
    <name type="common">Chromatium violascens</name>
    <dbReference type="NCBI Taxonomy" id="765911"/>
    <lineage>
        <taxon>Bacteria</taxon>
        <taxon>Pseudomonadati</taxon>
        <taxon>Pseudomonadota</taxon>
        <taxon>Gammaproteobacteria</taxon>
        <taxon>Chromatiales</taxon>
        <taxon>Chromatiaceae</taxon>
        <taxon>Thiocystis</taxon>
    </lineage>
</organism>
<dbReference type="Gene3D" id="3.60.21.10">
    <property type="match status" value="1"/>
</dbReference>
<feature type="region of interest" description="Disordered" evidence="5">
    <location>
        <begin position="1"/>
        <end position="21"/>
    </location>
</feature>
<dbReference type="InterPro" id="IPR004843">
    <property type="entry name" value="Calcineurin-like_PHP"/>
</dbReference>
<reference evidence="7 8" key="1">
    <citation type="submission" date="2012-06" db="EMBL/GenBank/DDBJ databases">
        <title>Complete sequence of Thiocystis violascens DSM 198.</title>
        <authorList>
            <consortium name="US DOE Joint Genome Institute"/>
            <person name="Lucas S."/>
            <person name="Han J."/>
            <person name="Lapidus A."/>
            <person name="Cheng J.-F."/>
            <person name="Goodwin L."/>
            <person name="Pitluck S."/>
            <person name="Peters L."/>
            <person name="Ovchinnikova G."/>
            <person name="Teshima H."/>
            <person name="Detter J.C."/>
            <person name="Han C."/>
            <person name="Tapia R."/>
            <person name="Land M."/>
            <person name="Hauser L."/>
            <person name="Kyrpides N."/>
            <person name="Ivanova N."/>
            <person name="Pagani I."/>
            <person name="Vogl K."/>
            <person name="Liu Z."/>
            <person name="Frigaard N.-U."/>
            <person name="Bryant D."/>
            <person name="Woyke T."/>
        </authorList>
    </citation>
    <scope>NUCLEOTIDE SEQUENCE [LARGE SCALE GENOMIC DNA]</scope>
    <source>
        <strain evidence="8">ATCC 17096 / DSM 198 / 6111</strain>
    </source>
</reference>
<dbReference type="EMBL" id="CP003154">
    <property type="protein sequence ID" value="AFL72561.1"/>
    <property type="molecule type" value="Genomic_DNA"/>
</dbReference>
<dbReference type="GO" id="GO:0004112">
    <property type="term" value="F:cyclic-nucleotide phosphodiesterase activity"/>
    <property type="evidence" value="ECO:0007669"/>
    <property type="project" value="InterPro"/>
</dbReference>
<dbReference type="PANTHER" id="PTHR42988:SF2">
    <property type="entry name" value="CYCLIC NUCLEOTIDE PHOSPHODIESTERASE CBUA0032-RELATED"/>
    <property type="match status" value="1"/>
</dbReference>
<dbReference type="InterPro" id="IPR029052">
    <property type="entry name" value="Metallo-depent_PP-like"/>
</dbReference>
<dbReference type="STRING" id="765911.Thivi_0500"/>
<evidence type="ECO:0000256" key="1">
    <source>
        <dbReference type="ARBA" id="ARBA00022723"/>
    </source>
</evidence>
<keyword evidence="1" id="KW-0479">Metal-binding</keyword>
<dbReference type="Pfam" id="PF00149">
    <property type="entry name" value="Metallophos"/>
    <property type="match status" value="1"/>
</dbReference>
<dbReference type="SUPFAM" id="SSF56300">
    <property type="entry name" value="Metallo-dependent phosphatases"/>
    <property type="match status" value="1"/>
</dbReference>
<keyword evidence="3" id="KW-0408">Iron</keyword>
<accession>I3Y6E3</accession>
<dbReference type="KEGG" id="tvi:Thivi_0500"/>
<dbReference type="AlphaFoldDB" id="I3Y6E3"/>
<dbReference type="GO" id="GO:0046872">
    <property type="term" value="F:metal ion binding"/>
    <property type="evidence" value="ECO:0007669"/>
    <property type="project" value="UniProtKB-KW"/>
</dbReference>
<dbReference type="eggNOG" id="COG1409">
    <property type="taxonomic scope" value="Bacteria"/>
</dbReference>
<feature type="domain" description="Calcineurin-like phosphoesterase" evidence="6">
    <location>
        <begin position="28"/>
        <end position="216"/>
    </location>
</feature>
<gene>
    <name evidence="7" type="ordered locus">Thivi_0500</name>
</gene>
<evidence type="ECO:0000256" key="3">
    <source>
        <dbReference type="ARBA" id="ARBA00023004"/>
    </source>
</evidence>
<evidence type="ECO:0000256" key="4">
    <source>
        <dbReference type="ARBA" id="ARBA00025742"/>
    </source>
</evidence>
<protein>
    <submittedName>
        <fullName evidence="7">Putative phosphohydrolase</fullName>
    </submittedName>
</protein>
<proteinExistence type="inferred from homology"/>
<evidence type="ECO:0000256" key="5">
    <source>
        <dbReference type="SAM" id="MobiDB-lite"/>
    </source>
</evidence>
<dbReference type="HOGENOM" id="CLU_070320_0_0_6"/>
<dbReference type="CDD" id="cd07402">
    <property type="entry name" value="MPP_GpdQ"/>
    <property type="match status" value="1"/>
</dbReference>
<dbReference type="Proteomes" id="UP000006062">
    <property type="component" value="Chromosome"/>
</dbReference>